<accession>A0A3Q0IMQ0</accession>
<organism evidence="18 19">
    <name type="scientific">Diaphorina citri</name>
    <name type="common">Asian citrus psyllid</name>
    <dbReference type="NCBI Taxonomy" id="121845"/>
    <lineage>
        <taxon>Eukaryota</taxon>
        <taxon>Metazoa</taxon>
        <taxon>Ecdysozoa</taxon>
        <taxon>Arthropoda</taxon>
        <taxon>Hexapoda</taxon>
        <taxon>Insecta</taxon>
        <taxon>Pterygota</taxon>
        <taxon>Neoptera</taxon>
        <taxon>Paraneoptera</taxon>
        <taxon>Hemiptera</taxon>
        <taxon>Sternorrhyncha</taxon>
        <taxon>Psylloidea</taxon>
        <taxon>Psyllidae</taxon>
        <taxon>Diaphorininae</taxon>
        <taxon>Diaphorina</taxon>
    </lineage>
</organism>
<dbReference type="InterPro" id="IPR016181">
    <property type="entry name" value="Acyl_CoA_acyltransferase"/>
</dbReference>
<comment type="catalytic activity">
    <reaction evidence="11">
        <text>N-terminal L-methionyl-L-phenylalanyl-[protein] + acetyl-CoA = N-terminal N(alpha)-acetyl-L-methionyl-L-phenylalanyl-[protein] + CoA + H(+)</text>
        <dbReference type="Rhea" id="RHEA:50528"/>
        <dbReference type="Rhea" id="RHEA-COMP:12715"/>
        <dbReference type="Rhea" id="RHEA-COMP:12716"/>
        <dbReference type="ChEBI" id="CHEBI:15378"/>
        <dbReference type="ChEBI" id="CHEBI:57287"/>
        <dbReference type="ChEBI" id="CHEBI:57288"/>
        <dbReference type="ChEBI" id="CHEBI:133382"/>
        <dbReference type="ChEBI" id="CHEBI:133383"/>
        <dbReference type="EC" id="2.3.1.256"/>
    </reaction>
</comment>
<dbReference type="RefSeq" id="XP_026677569.1">
    <property type="nucleotide sequence ID" value="XM_026821768.1"/>
</dbReference>
<dbReference type="SUPFAM" id="SSF55729">
    <property type="entry name" value="Acyl-CoA N-acyltransferases (Nat)"/>
    <property type="match status" value="1"/>
</dbReference>
<evidence type="ECO:0000256" key="2">
    <source>
        <dbReference type="ARBA" id="ARBA00004496"/>
    </source>
</evidence>
<feature type="region of interest" description="Disordered" evidence="16">
    <location>
        <begin position="43"/>
        <end position="113"/>
    </location>
</feature>
<reference evidence="19" key="1">
    <citation type="submission" date="2025-08" db="UniProtKB">
        <authorList>
            <consortium name="RefSeq"/>
        </authorList>
    </citation>
    <scope>IDENTIFICATION</scope>
</reference>
<evidence type="ECO:0000256" key="7">
    <source>
        <dbReference type="ARBA" id="ARBA00024025"/>
    </source>
</evidence>
<protein>
    <recommendedName>
        <fullName evidence="13">N-terminal methionine N(alpha)-acetyltransferase NatC</fullName>
        <ecNumber evidence="13">2.3.1.256</ecNumber>
    </recommendedName>
    <alternativeName>
        <fullName evidence="14">N-acetyltransferase MAK3 homolog</fullName>
    </alternativeName>
    <alternativeName>
        <fullName evidence="15">NatC catalytic subunit</fullName>
    </alternativeName>
</protein>
<dbReference type="KEGG" id="dci:103506785"/>
<evidence type="ECO:0000256" key="10">
    <source>
        <dbReference type="ARBA" id="ARBA00052207"/>
    </source>
</evidence>
<comment type="catalytic activity">
    <reaction evidence="12">
        <text>N-terminal L-methionyl-L-tryptophyl-[protein] + acetyl-CoA = N-terminal N(alpha)-acetyl-L-methionyl-L-tryptophyl-[protein] + CoA + H(+)</text>
        <dbReference type="Rhea" id="RHEA:50560"/>
        <dbReference type="Rhea" id="RHEA-COMP:12724"/>
        <dbReference type="Rhea" id="RHEA-COMP:12725"/>
        <dbReference type="ChEBI" id="CHEBI:15378"/>
        <dbReference type="ChEBI" id="CHEBI:57287"/>
        <dbReference type="ChEBI" id="CHEBI:57288"/>
        <dbReference type="ChEBI" id="CHEBI:133386"/>
        <dbReference type="ChEBI" id="CHEBI:133387"/>
        <dbReference type="EC" id="2.3.1.256"/>
    </reaction>
</comment>
<dbReference type="Pfam" id="PF00583">
    <property type="entry name" value="Acetyltransf_1"/>
    <property type="match status" value="1"/>
</dbReference>
<dbReference type="PROSITE" id="PS51186">
    <property type="entry name" value="GNAT"/>
    <property type="match status" value="1"/>
</dbReference>
<evidence type="ECO:0000256" key="11">
    <source>
        <dbReference type="ARBA" id="ARBA00052362"/>
    </source>
</evidence>
<evidence type="ECO:0000256" key="9">
    <source>
        <dbReference type="ARBA" id="ARBA00051225"/>
    </source>
</evidence>
<evidence type="ECO:0000256" key="4">
    <source>
        <dbReference type="ARBA" id="ARBA00022679"/>
    </source>
</evidence>
<dbReference type="Gene3D" id="3.40.630.30">
    <property type="match status" value="1"/>
</dbReference>
<dbReference type="Proteomes" id="UP000079169">
    <property type="component" value="Unplaced"/>
</dbReference>
<keyword evidence="6" id="KW-0012">Acyltransferase</keyword>
<dbReference type="GO" id="GO:0120518">
    <property type="term" value="F:protein N-terminal-methionine acetyltransferase activity"/>
    <property type="evidence" value="ECO:0007669"/>
    <property type="project" value="UniProtKB-EC"/>
</dbReference>
<evidence type="ECO:0000313" key="19">
    <source>
        <dbReference type="RefSeq" id="XP_026677569.1"/>
    </source>
</evidence>
<sequence>FRYESTECLEPDECVNNSQLTNNSSSYSCKNCDNGHILHDSSHFNTSQPKSLAPINNGPKKSLTKLKSLSSSQGNNDVHHKHEKKHSSESINGSTVNKKKINPETKASKEANNYSSKTCVKNKLSNVNNNNTDFCSSQETQPNQNTVQSTLVLNQTNEEVSGNIHSTPELCSTDDVSKVESSALDDTSLKVENLEIQSGEESCTDLCSPSQQVEPLTSNDIEKSKTKHFECNPCNVHFLCCTDEMIGGIKYVSYKSELQMPDIIKLIQKDLSEPYSIYTYRYFIHNWPKFCFLLTQVLISPKFHFHHQMDQLKTINIIENDTATQSIRSALNNTTLVPSNLNSESKDVEDSNCNITVICHSYDNTQSQDILYNGVTNSNHNDLGSNKLSERYESTECLEPDECVNNSQLTNNSSSYSCKNCDNGHILHDSSHFNTSQPKSLAPINNGPKKSLTKLKSLSSSQGNNDVHHKHEKKHSSESINGSTVNKKKINPETKASKEANNYSSKTCVKNKLSNVNNNNTDFCSSQETQPNQNTVQSTLVLNQTNEEVSGNIHSTPELCSTDDVSKVESSALDDTSLKVENLEIQSGEESCTDLCSPSQQVEPLTSNDIEKSKTKHFECNPCNVHFLCCTDEMIGGIKYVSYKSELQMPDIIKLIQKDLSEPYSIYTYRYFIHNWPKFCFLAMDEQKCVGAIVCKLDIHRKVIRRGYIAMLAVDENYRKRKIGSNLVLKAIRAMVADDADEVVLETEITNRPALKLYENLGFVRDKRLFRYYLNGVDALRLKLWLR</sequence>
<feature type="region of interest" description="Disordered" evidence="16">
    <location>
        <begin position="432"/>
        <end position="502"/>
    </location>
</feature>
<evidence type="ECO:0000256" key="12">
    <source>
        <dbReference type="ARBA" id="ARBA00052477"/>
    </source>
</evidence>
<keyword evidence="3" id="KW-0963">Cytoplasm</keyword>
<evidence type="ECO:0000256" key="5">
    <source>
        <dbReference type="ARBA" id="ARBA00023242"/>
    </source>
</evidence>
<comment type="catalytic activity">
    <reaction evidence="8">
        <text>N-terminal L-methionyl-L-isoleucyl-[protein] + acetyl-CoA = N-terminal N(alpha)-acetyl-L-methionyl-L-isoleucyl-[protein] + CoA + H(+)</text>
        <dbReference type="Rhea" id="RHEA:50524"/>
        <dbReference type="Rhea" id="RHEA-COMP:12713"/>
        <dbReference type="Rhea" id="RHEA-COMP:12714"/>
        <dbReference type="ChEBI" id="CHEBI:15378"/>
        <dbReference type="ChEBI" id="CHEBI:57287"/>
        <dbReference type="ChEBI" id="CHEBI:57288"/>
        <dbReference type="ChEBI" id="CHEBI:133379"/>
        <dbReference type="ChEBI" id="CHEBI:133380"/>
        <dbReference type="EC" id="2.3.1.256"/>
    </reaction>
</comment>
<keyword evidence="4" id="KW-0808">Transferase</keyword>
<dbReference type="CDD" id="cd04301">
    <property type="entry name" value="NAT_SF"/>
    <property type="match status" value="1"/>
</dbReference>
<comment type="catalytic activity">
    <reaction evidence="9">
        <text>N-terminal L-methionyl-L-leucyl-[protein] + acetyl-CoA = N-terminal N(alpha)-acetyl-L-methionyl-L-leucyl-[protein] + CoA + H(+)</text>
        <dbReference type="Rhea" id="RHEA:50520"/>
        <dbReference type="Rhea" id="RHEA-COMP:12711"/>
        <dbReference type="Rhea" id="RHEA-COMP:12712"/>
        <dbReference type="ChEBI" id="CHEBI:15378"/>
        <dbReference type="ChEBI" id="CHEBI:57287"/>
        <dbReference type="ChEBI" id="CHEBI:57288"/>
        <dbReference type="ChEBI" id="CHEBI:133377"/>
        <dbReference type="ChEBI" id="CHEBI:133378"/>
        <dbReference type="EC" id="2.3.1.256"/>
    </reaction>
</comment>
<dbReference type="PANTHER" id="PTHR45896:SF1">
    <property type="entry name" value="N-ALPHA-ACETYLTRANSFERASE 30"/>
    <property type="match status" value="1"/>
</dbReference>
<name>A0A3Q0IMQ0_DIACI</name>
<comment type="similarity">
    <text evidence="7">Belongs to the acetyltransferase family. MAK3 subfamily.</text>
</comment>
<evidence type="ECO:0000256" key="15">
    <source>
        <dbReference type="ARBA" id="ARBA00078622"/>
    </source>
</evidence>
<evidence type="ECO:0000313" key="18">
    <source>
        <dbReference type="Proteomes" id="UP000079169"/>
    </source>
</evidence>
<keyword evidence="18" id="KW-1185">Reference proteome</keyword>
<dbReference type="InterPro" id="IPR044542">
    <property type="entry name" value="NAA30-like"/>
</dbReference>
<gene>
    <name evidence="19" type="primary">LOC103506785</name>
</gene>
<comment type="subcellular location">
    <subcellularLocation>
        <location evidence="2">Cytoplasm</location>
    </subcellularLocation>
    <subcellularLocation>
        <location evidence="1">Nucleus</location>
    </subcellularLocation>
</comment>
<evidence type="ECO:0000256" key="16">
    <source>
        <dbReference type="SAM" id="MobiDB-lite"/>
    </source>
</evidence>
<dbReference type="AlphaFoldDB" id="A0A3Q0IMQ0"/>
<dbReference type="GO" id="GO:0031417">
    <property type="term" value="C:NatC complex"/>
    <property type="evidence" value="ECO:0007669"/>
    <property type="project" value="TreeGrafter"/>
</dbReference>
<feature type="non-terminal residue" evidence="19">
    <location>
        <position position="1"/>
    </location>
</feature>
<evidence type="ECO:0000256" key="6">
    <source>
        <dbReference type="ARBA" id="ARBA00023315"/>
    </source>
</evidence>
<evidence type="ECO:0000256" key="8">
    <source>
        <dbReference type="ARBA" id="ARBA00050754"/>
    </source>
</evidence>
<proteinExistence type="inferred from homology"/>
<evidence type="ECO:0000256" key="13">
    <source>
        <dbReference type="ARBA" id="ARBA00066994"/>
    </source>
</evidence>
<dbReference type="PANTHER" id="PTHR45896">
    <property type="entry name" value="N-ALPHA-ACETYLTRANSFERASE 30"/>
    <property type="match status" value="1"/>
</dbReference>
<dbReference type="InterPro" id="IPR000182">
    <property type="entry name" value="GNAT_dom"/>
</dbReference>
<evidence type="ECO:0000256" key="3">
    <source>
        <dbReference type="ARBA" id="ARBA00022490"/>
    </source>
</evidence>
<feature type="domain" description="N-acetyltransferase" evidence="17">
    <location>
        <begin position="638"/>
        <end position="787"/>
    </location>
</feature>
<comment type="catalytic activity">
    <reaction evidence="10">
        <text>N-terminal L-methionyl-L-tyrosyl-[protein] + acetyl-CoA = N-terminal N(alpha)-acetyl-L-methionyl-L-tyrosyl-[protein] + CoA + H(+)</text>
        <dbReference type="Rhea" id="RHEA:50532"/>
        <dbReference type="Rhea" id="RHEA-COMP:12717"/>
        <dbReference type="Rhea" id="RHEA-COMP:12718"/>
        <dbReference type="ChEBI" id="CHEBI:15378"/>
        <dbReference type="ChEBI" id="CHEBI:57287"/>
        <dbReference type="ChEBI" id="CHEBI:57288"/>
        <dbReference type="ChEBI" id="CHEBI:133384"/>
        <dbReference type="ChEBI" id="CHEBI:133385"/>
        <dbReference type="EC" id="2.3.1.256"/>
    </reaction>
</comment>
<evidence type="ECO:0000256" key="1">
    <source>
        <dbReference type="ARBA" id="ARBA00004123"/>
    </source>
</evidence>
<keyword evidence="5" id="KW-0539">Nucleus</keyword>
<dbReference type="PaxDb" id="121845-A0A3Q0IMQ0"/>
<evidence type="ECO:0000256" key="14">
    <source>
        <dbReference type="ARBA" id="ARBA00076746"/>
    </source>
</evidence>
<evidence type="ECO:0000259" key="17">
    <source>
        <dbReference type="PROSITE" id="PS51186"/>
    </source>
</evidence>
<dbReference type="STRING" id="121845.A0A3Q0IMQ0"/>
<dbReference type="EC" id="2.3.1.256" evidence="13"/>
<dbReference type="FunFam" id="3.40.630.30:FF:000010">
    <property type="entry name" value="Putative N-alpha-acetyltransferase 30"/>
    <property type="match status" value="1"/>
</dbReference>
<dbReference type="GeneID" id="103506785"/>
<dbReference type="GO" id="GO:0005634">
    <property type="term" value="C:nucleus"/>
    <property type="evidence" value="ECO:0007669"/>
    <property type="project" value="UniProtKB-SubCell"/>
</dbReference>